<dbReference type="SMART" id="SM00028">
    <property type="entry name" value="TPR"/>
    <property type="match status" value="4"/>
</dbReference>
<dbReference type="GO" id="GO:0031594">
    <property type="term" value="C:neuromuscular junction"/>
    <property type="evidence" value="ECO:0007669"/>
    <property type="project" value="TreeGrafter"/>
</dbReference>
<evidence type="ECO:0000313" key="1">
    <source>
        <dbReference type="Proteomes" id="UP000887564"/>
    </source>
</evidence>
<accession>A0A914RCW1</accession>
<organism evidence="1 2">
    <name type="scientific">Parascaris equorum</name>
    <name type="common">Equine roundworm</name>
    <dbReference type="NCBI Taxonomy" id="6256"/>
    <lineage>
        <taxon>Eukaryota</taxon>
        <taxon>Metazoa</taxon>
        <taxon>Ecdysozoa</taxon>
        <taxon>Nematoda</taxon>
        <taxon>Chromadorea</taxon>
        <taxon>Rhabditida</taxon>
        <taxon>Spirurina</taxon>
        <taxon>Ascaridomorpha</taxon>
        <taxon>Ascaridoidea</taxon>
        <taxon>Ascarididae</taxon>
        <taxon>Parascaris</taxon>
    </lineage>
</organism>
<keyword evidence="1" id="KW-1185">Reference proteome</keyword>
<dbReference type="AlphaFoldDB" id="A0A914RCW1"/>
<dbReference type="InterPro" id="IPR052480">
    <property type="entry name" value="RAPsyn"/>
</dbReference>
<dbReference type="GO" id="GO:0005886">
    <property type="term" value="C:plasma membrane"/>
    <property type="evidence" value="ECO:0007669"/>
    <property type="project" value="TreeGrafter"/>
</dbReference>
<evidence type="ECO:0000313" key="2">
    <source>
        <dbReference type="WBParaSite" id="PEQ_0000433801-mRNA-1"/>
    </source>
</evidence>
<name>A0A914RCW1_PAREQ</name>
<dbReference type="InterPro" id="IPR011990">
    <property type="entry name" value="TPR-like_helical_dom_sf"/>
</dbReference>
<dbReference type="PANTHER" id="PTHR46574">
    <property type="entry name" value="43 KDA RECEPTOR-ASSOCIATED PROTEIN OF THE SYNAPSE"/>
    <property type="match status" value="1"/>
</dbReference>
<dbReference type="SUPFAM" id="SSF48452">
    <property type="entry name" value="TPR-like"/>
    <property type="match status" value="2"/>
</dbReference>
<sequence>MGQRVAKHHMQSGVKLYHQRHHQQALAPFCDAGDYESMLQYALQQMELANARQDEYMKSEAFLNLAKAYERLADFSKAIGYGRASLQHPSMDPRTPGYAHLAIALSQMGFSQFQASLEAFEKAMCVANQTADKLLELQICVGLGALFTLLRDLSKALIFLRNALAILQGVTIDDVHAKYRSVILYHLSVVLRIKGSLVDAKEACDEALQLSSETGNRSVHARCLCSLADIYRELGESEAKETLTRKKAARVIIIWQYFPQIFEFLWSNLSDDETIRCECTVGVTISRRQISVEI</sequence>
<dbReference type="PANTHER" id="PTHR46574:SF1">
    <property type="entry name" value="43 KDA RECEPTOR-ASSOCIATED PROTEIN OF THE SYNAPSE"/>
    <property type="match status" value="1"/>
</dbReference>
<dbReference type="Gene3D" id="1.25.40.10">
    <property type="entry name" value="Tetratricopeptide repeat domain"/>
    <property type="match status" value="3"/>
</dbReference>
<dbReference type="InterPro" id="IPR019734">
    <property type="entry name" value="TPR_rpt"/>
</dbReference>
<dbReference type="Proteomes" id="UP000887564">
    <property type="component" value="Unplaced"/>
</dbReference>
<proteinExistence type="predicted"/>
<reference evidence="2" key="1">
    <citation type="submission" date="2022-11" db="UniProtKB">
        <authorList>
            <consortium name="WormBaseParasite"/>
        </authorList>
    </citation>
    <scope>IDENTIFICATION</scope>
</reference>
<dbReference type="GO" id="GO:0033130">
    <property type="term" value="F:acetylcholine receptor binding"/>
    <property type="evidence" value="ECO:0007669"/>
    <property type="project" value="TreeGrafter"/>
</dbReference>
<dbReference type="WBParaSite" id="PEQ_0000433801-mRNA-1">
    <property type="protein sequence ID" value="PEQ_0000433801-mRNA-1"/>
    <property type="gene ID" value="PEQ_0000433801"/>
</dbReference>
<dbReference type="GO" id="GO:0007271">
    <property type="term" value="P:synaptic transmission, cholinergic"/>
    <property type="evidence" value="ECO:0007669"/>
    <property type="project" value="TreeGrafter"/>
</dbReference>
<dbReference type="GO" id="GO:1900075">
    <property type="term" value="P:positive regulation of neuromuscular synaptic transmission"/>
    <property type="evidence" value="ECO:0007669"/>
    <property type="project" value="TreeGrafter"/>
</dbReference>
<protein>
    <submittedName>
        <fullName evidence="2">Rapsyn myristoylation/linker region N-terminal domain-containing protein</fullName>
    </submittedName>
</protein>